<evidence type="ECO:0000256" key="4">
    <source>
        <dbReference type="ARBA" id="ARBA00022825"/>
    </source>
</evidence>
<feature type="region of interest" description="Disordered" evidence="6">
    <location>
        <begin position="452"/>
        <end position="507"/>
    </location>
</feature>
<feature type="region of interest" description="Disordered" evidence="6">
    <location>
        <begin position="383"/>
        <end position="438"/>
    </location>
</feature>
<evidence type="ECO:0000256" key="6">
    <source>
        <dbReference type="SAM" id="MobiDB-lite"/>
    </source>
</evidence>
<keyword evidence="3 5" id="KW-0378">Hydrolase</keyword>
<evidence type="ECO:0000256" key="5">
    <source>
        <dbReference type="PROSITE-ProRule" id="PRU01240"/>
    </source>
</evidence>
<dbReference type="GO" id="GO:0004252">
    <property type="term" value="F:serine-type endopeptidase activity"/>
    <property type="evidence" value="ECO:0007669"/>
    <property type="project" value="UniProtKB-UniRule"/>
</dbReference>
<dbReference type="GO" id="GO:0006508">
    <property type="term" value="P:proteolysis"/>
    <property type="evidence" value="ECO:0007669"/>
    <property type="project" value="UniProtKB-KW"/>
</dbReference>
<keyword evidence="9" id="KW-1185">Reference proteome</keyword>
<dbReference type="InterPro" id="IPR050131">
    <property type="entry name" value="Peptidase_S8_subtilisin-like"/>
</dbReference>
<dbReference type="PROSITE" id="PS51892">
    <property type="entry name" value="SUBTILASE"/>
    <property type="match status" value="1"/>
</dbReference>
<dbReference type="EMBL" id="CP002353">
    <property type="protein sequence ID" value="ADV61121.1"/>
    <property type="molecule type" value="Genomic_DNA"/>
</dbReference>
<proteinExistence type="inferred from homology"/>
<feature type="domain" description="Peptidase S8/S53" evidence="7">
    <location>
        <begin position="103"/>
        <end position="359"/>
    </location>
</feature>
<feature type="active site" description="Charge relay system" evidence="5">
    <location>
        <position position="138"/>
    </location>
</feature>
<evidence type="ECO:0000256" key="1">
    <source>
        <dbReference type="ARBA" id="ARBA00011073"/>
    </source>
</evidence>
<accession>E8QZJ4</accession>
<dbReference type="InterPro" id="IPR036852">
    <property type="entry name" value="Peptidase_S8/S53_dom_sf"/>
</dbReference>
<dbReference type="STRING" id="575540.Isop_0528"/>
<evidence type="ECO:0000259" key="7">
    <source>
        <dbReference type="Pfam" id="PF00082"/>
    </source>
</evidence>
<keyword evidence="4 5" id="KW-0720">Serine protease</keyword>
<dbReference type="PANTHER" id="PTHR43806:SF11">
    <property type="entry name" value="CEREVISIN-RELATED"/>
    <property type="match status" value="1"/>
</dbReference>
<reference evidence="8 9" key="2">
    <citation type="journal article" date="2011" name="Stand. Genomic Sci.">
        <title>Complete genome sequence of Isosphaera pallida type strain (IS1B).</title>
        <authorList>
            <consortium name="US DOE Joint Genome Institute (JGI-PGF)"/>
            <person name="Goker M."/>
            <person name="Cleland D."/>
            <person name="Saunders E."/>
            <person name="Lapidus A."/>
            <person name="Nolan M."/>
            <person name="Lucas S."/>
            <person name="Hammon N."/>
            <person name="Deshpande S."/>
            <person name="Cheng J.F."/>
            <person name="Tapia R."/>
            <person name="Han C."/>
            <person name="Goodwin L."/>
            <person name="Pitluck S."/>
            <person name="Liolios K."/>
            <person name="Pagani I."/>
            <person name="Ivanova N."/>
            <person name="Mavromatis K."/>
            <person name="Pati A."/>
            <person name="Chen A."/>
            <person name="Palaniappan K."/>
            <person name="Land M."/>
            <person name="Hauser L."/>
            <person name="Chang Y.J."/>
            <person name="Jeffries C.D."/>
            <person name="Detter J.C."/>
            <person name="Beck B."/>
            <person name="Woyke T."/>
            <person name="Bristow J."/>
            <person name="Eisen J.A."/>
            <person name="Markowitz V."/>
            <person name="Hugenholtz P."/>
            <person name="Kyrpides N.C."/>
            <person name="Klenk H.P."/>
        </authorList>
    </citation>
    <scope>NUCLEOTIDE SEQUENCE [LARGE SCALE GENOMIC DNA]</scope>
    <source>
        <strain evidence="9">ATCC 43644 / DSM 9630 / IS1B</strain>
    </source>
</reference>
<comment type="similarity">
    <text evidence="1 5">Belongs to the peptidase S8 family.</text>
</comment>
<keyword evidence="2 5" id="KW-0645">Protease</keyword>
<dbReference type="PANTHER" id="PTHR43806">
    <property type="entry name" value="PEPTIDASE S8"/>
    <property type="match status" value="1"/>
</dbReference>
<evidence type="ECO:0000313" key="9">
    <source>
        <dbReference type="Proteomes" id="UP000008631"/>
    </source>
</evidence>
<feature type="active site" description="Charge relay system" evidence="5">
    <location>
        <position position="314"/>
    </location>
</feature>
<protein>
    <submittedName>
        <fullName evidence="8">Peptidase S8 and S53 subtilisin kexin sedolisin</fullName>
    </submittedName>
</protein>
<reference key="1">
    <citation type="submission" date="2010-11" db="EMBL/GenBank/DDBJ databases">
        <title>The complete sequence of chromosome of Isophaera pallida ATCC 43644.</title>
        <authorList>
            <consortium name="US DOE Joint Genome Institute (JGI-PGF)"/>
            <person name="Lucas S."/>
            <person name="Copeland A."/>
            <person name="Lapidus A."/>
            <person name="Bruce D."/>
            <person name="Goodwin L."/>
            <person name="Pitluck S."/>
            <person name="Kyrpides N."/>
            <person name="Mavromatis K."/>
            <person name="Pagani I."/>
            <person name="Ivanova N."/>
            <person name="Saunders E."/>
            <person name="Brettin T."/>
            <person name="Detter J.C."/>
            <person name="Han C."/>
            <person name="Tapia R."/>
            <person name="Land M."/>
            <person name="Hauser L."/>
            <person name="Markowitz V."/>
            <person name="Cheng J.-F."/>
            <person name="Hugenholtz P."/>
            <person name="Woyke T."/>
            <person name="Wu D."/>
            <person name="Eisen J.A."/>
        </authorList>
    </citation>
    <scope>NUCLEOTIDE SEQUENCE</scope>
    <source>
        <strain>ATCC 43644</strain>
    </source>
</reference>
<dbReference type="SUPFAM" id="SSF52743">
    <property type="entry name" value="Subtilisin-like"/>
    <property type="match status" value="1"/>
</dbReference>
<evidence type="ECO:0000256" key="2">
    <source>
        <dbReference type="ARBA" id="ARBA00022670"/>
    </source>
</evidence>
<dbReference type="Proteomes" id="UP000008631">
    <property type="component" value="Chromosome"/>
</dbReference>
<dbReference type="CDD" id="cd00306">
    <property type="entry name" value="Peptidases_S8_S53"/>
    <property type="match status" value="1"/>
</dbReference>
<evidence type="ECO:0000313" key="8">
    <source>
        <dbReference type="EMBL" id="ADV61121.1"/>
    </source>
</evidence>
<dbReference type="InterPro" id="IPR000209">
    <property type="entry name" value="Peptidase_S8/S53_dom"/>
</dbReference>
<dbReference type="AlphaFoldDB" id="E8QZJ4"/>
<gene>
    <name evidence="8" type="ordered locus">Isop_0528</name>
</gene>
<feature type="active site" description="Charge relay system" evidence="5">
    <location>
        <position position="105"/>
    </location>
</feature>
<feature type="compositionally biased region" description="Low complexity" evidence="6">
    <location>
        <begin position="489"/>
        <end position="500"/>
    </location>
</feature>
<dbReference type="eggNOG" id="COG1404">
    <property type="taxonomic scope" value="Bacteria"/>
</dbReference>
<feature type="compositionally biased region" description="Polar residues" evidence="6">
    <location>
        <begin position="455"/>
        <end position="482"/>
    </location>
</feature>
<name>E8QZJ4_ISOPI</name>
<dbReference type="InParanoid" id="E8QZJ4"/>
<evidence type="ECO:0000256" key="3">
    <source>
        <dbReference type="ARBA" id="ARBA00022801"/>
    </source>
</evidence>
<dbReference type="Gene3D" id="3.40.50.200">
    <property type="entry name" value="Peptidase S8/S53 domain"/>
    <property type="match status" value="1"/>
</dbReference>
<organism evidence="8 9">
    <name type="scientific">Isosphaera pallida (strain ATCC 43644 / DSM 9630 / IS1B)</name>
    <dbReference type="NCBI Taxonomy" id="575540"/>
    <lineage>
        <taxon>Bacteria</taxon>
        <taxon>Pseudomonadati</taxon>
        <taxon>Planctomycetota</taxon>
        <taxon>Planctomycetia</taxon>
        <taxon>Isosphaerales</taxon>
        <taxon>Isosphaeraceae</taxon>
        <taxon>Isosphaera</taxon>
    </lineage>
</organism>
<dbReference type="KEGG" id="ipa:Isop_0528"/>
<dbReference type="Pfam" id="PF00082">
    <property type="entry name" value="Peptidase_S8"/>
    <property type="match status" value="1"/>
</dbReference>
<sequence length="522" mass="55313">MGWRVFNSLWRRLAQFRRIGWRIRTGSGLTASRSSFRFQPGQVATHLESRQLLTVGSVPWWGQTVAFPASLSASNQFRGLDPAGAAQVRAEYGVDGSGLNAAFLDTGLNPTLTTWANNVAPGWDFADNDADPSSSVPHGNIVASLAVANAPDHQGVAPAAGAVPLRVVGDSGAASFANIARALEWVIERVESGDRSITVVNLSLSDGQTYTSDWFSRDGGWGQRIASAIKKLRDMRVAVVAASGNSFDGRQGMGFTAILANTISVSGHNVSGDAFLASAQRLANGPNATDIVAPGEGLVGPYGDGSLGFHDGTSYSAGIVTGAVLLLQSIYLKRFGVLPSVDDLERWLKQGADPLFDPITNATYNRLNLARSASLIPSPQLQAQRLVPRSAEPVSSPPTSAFSEPDPATAPEPATPVSATPVTSKPTPSRTIIPPQRLRSFQTLRSILNERWRNDASSNNPRLNNPSEADSVDSSAYDATTPNSPPPLSSFAGSGSNRSSLALNKPGIEFTRIETFQPGRIR</sequence>
<dbReference type="HOGENOM" id="CLU_521556_0_0_0"/>